<dbReference type="EMBL" id="AFNH02001241">
    <property type="protein sequence ID" value="EZG43567.1"/>
    <property type="molecule type" value="Genomic_DNA"/>
</dbReference>
<dbReference type="PANTHER" id="PTHR46455">
    <property type="entry name" value="SET AND MYND DOMAIN CONTAINING, ARTHROPOD-SPECIFIC, MEMBER 4, ISOFORM A"/>
    <property type="match status" value="1"/>
</dbReference>
<dbReference type="InterPro" id="IPR053010">
    <property type="entry name" value="SET_SmydA-8"/>
</dbReference>
<organism evidence="1 2">
    <name type="scientific">Gregarina niphandrodes</name>
    <name type="common">Septate eugregarine</name>
    <dbReference type="NCBI Taxonomy" id="110365"/>
    <lineage>
        <taxon>Eukaryota</taxon>
        <taxon>Sar</taxon>
        <taxon>Alveolata</taxon>
        <taxon>Apicomplexa</taxon>
        <taxon>Conoidasida</taxon>
        <taxon>Gregarinasina</taxon>
        <taxon>Eugregarinorida</taxon>
        <taxon>Gregarinidae</taxon>
        <taxon>Gregarina</taxon>
    </lineage>
</organism>
<dbReference type="VEuPathDB" id="CryptoDB:GNI_166320"/>
<keyword evidence="2" id="KW-1185">Reference proteome</keyword>
<evidence type="ECO:0008006" key="3">
    <source>
        <dbReference type="Google" id="ProtNLM"/>
    </source>
</evidence>
<evidence type="ECO:0000313" key="1">
    <source>
        <dbReference type="EMBL" id="EZG43567.1"/>
    </source>
</evidence>
<gene>
    <name evidence="1" type="ORF">GNI_166320</name>
</gene>
<dbReference type="Gene3D" id="2.170.270.10">
    <property type="entry name" value="SET domain"/>
    <property type="match status" value="1"/>
</dbReference>
<proteinExistence type="predicted"/>
<comment type="caution">
    <text evidence="1">The sequence shown here is derived from an EMBL/GenBank/DDBJ whole genome shotgun (WGS) entry which is preliminary data.</text>
</comment>
<reference evidence="1" key="1">
    <citation type="submission" date="2013-12" db="EMBL/GenBank/DDBJ databases">
        <authorList>
            <person name="Omoto C.K."/>
            <person name="Sibley D."/>
            <person name="Venepally P."/>
            <person name="Hadjithomas M."/>
            <person name="Karamycheva S."/>
            <person name="Brunk B."/>
            <person name="Roos D."/>
            <person name="Caler E."/>
            <person name="Lorenzi H."/>
        </authorList>
    </citation>
    <scope>NUCLEOTIDE SEQUENCE</scope>
</reference>
<dbReference type="RefSeq" id="XP_011133202.1">
    <property type="nucleotide sequence ID" value="XM_011134900.1"/>
</dbReference>
<name>A0A023AY37_GRENI</name>
<evidence type="ECO:0000313" key="2">
    <source>
        <dbReference type="Proteomes" id="UP000019763"/>
    </source>
</evidence>
<dbReference type="AlphaFoldDB" id="A0A023AY37"/>
<accession>A0A023AY37</accession>
<dbReference type="InterPro" id="IPR046341">
    <property type="entry name" value="SET_dom_sf"/>
</dbReference>
<dbReference type="eggNOG" id="KOG4177">
    <property type="taxonomic scope" value="Eukaryota"/>
</dbReference>
<dbReference type="Proteomes" id="UP000019763">
    <property type="component" value="Unassembled WGS sequence"/>
</dbReference>
<dbReference type="PANTHER" id="PTHR46455:SF5">
    <property type="entry name" value="SET AND MYND DOMAIN CONTAINING, ARTHROPOD-SPECIFIC, MEMBER 4, ISOFORM A"/>
    <property type="match status" value="1"/>
</dbReference>
<sequence length="569" mass="63073">MPHSCPFDFCGMLCFLQHARRHQFTCQFLHTQLFPLAHVSGFTPAFILLVVRLLVNTYIARVLDGTPGRDDLQLIAAELASSYTDYKCYRSELWDAIQHLARALCQFFPICAKLGLGKTDMDELICKIHAHSFIVESYNAKHETTSLLTIAPVLSKLTHSCIPNLYASYQPDIDDETRDDFSETYGASRETHGWPIQAKVADNVVDKFLEMLSSAWKGGEVHWNSGKQLTAGGGNRSLVLRSIAFIDQGDPVAFSYVPDLYKPTNLRKALFQPLKVLQCCCVRCRDPSESLRFVNGIRCPQCLFGYACPRRLARVDVCIKRFRETSTSREGLHGATSDLREARDEDVVWKGGTGATQKWECSRCGLLKTSVSEVECDQLISSWQDRLIDVKGHSVVGMRGELMSLYEEMLIRAHSANWLVFETLVQLVGLYKANPGRDLAKALGLQYHAMLIAQNVLPTADLHHTSLGLSLIELLPVDQLAPTLLHRAYWSAYCCLGPRHGLTLYVLSSASAIAAVSRLPFVKVPGVMGAAGPLDELRQMHLVVGRDSIGELGGGECALGRGGPVDRCD</sequence>
<dbReference type="OrthoDB" id="265717at2759"/>
<dbReference type="GeneID" id="22915744"/>
<protein>
    <recommendedName>
        <fullName evidence="3">SET domain-containing protein</fullName>
    </recommendedName>
</protein>